<keyword evidence="3" id="KW-1185">Reference proteome</keyword>
<evidence type="ECO:0000256" key="1">
    <source>
        <dbReference type="SAM" id="MobiDB-lite"/>
    </source>
</evidence>
<dbReference type="Proteomes" id="UP000789342">
    <property type="component" value="Unassembled WGS sequence"/>
</dbReference>
<protein>
    <submittedName>
        <fullName evidence="2">17345_t:CDS:1</fullName>
    </submittedName>
</protein>
<accession>A0A9N9D3K8</accession>
<name>A0A9N9D3K8_9GLOM</name>
<comment type="caution">
    <text evidence="2">The sequence shown here is derived from an EMBL/GenBank/DDBJ whole genome shotgun (WGS) entry which is preliminary data.</text>
</comment>
<feature type="region of interest" description="Disordered" evidence="1">
    <location>
        <begin position="40"/>
        <end position="116"/>
    </location>
</feature>
<gene>
    <name evidence="2" type="ORF">AMORRO_LOCUS8674</name>
</gene>
<organism evidence="2 3">
    <name type="scientific">Acaulospora morrowiae</name>
    <dbReference type="NCBI Taxonomy" id="94023"/>
    <lineage>
        <taxon>Eukaryota</taxon>
        <taxon>Fungi</taxon>
        <taxon>Fungi incertae sedis</taxon>
        <taxon>Mucoromycota</taxon>
        <taxon>Glomeromycotina</taxon>
        <taxon>Glomeromycetes</taxon>
        <taxon>Diversisporales</taxon>
        <taxon>Acaulosporaceae</taxon>
        <taxon>Acaulospora</taxon>
    </lineage>
</organism>
<proteinExistence type="predicted"/>
<evidence type="ECO:0000313" key="3">
    <source>
        <dbReference type="Proteomes" id="UP000789342"/>
    </source>
</evidence>
<feature type="compositionally biased region" description="Polar residues" evidence="1">
    <location>
        <begin position="101"/>
        <end position="116"/>
    </location>
</feature>
<dbReference type="AlphaFoldDB" id="A0A9N9D3K8"/>
<evidence type="ECO:0000313" key="2">
    <source>
        <dbReference type="EMBL" id="CAG8621264.1"/>
    </source>
</evidence>
<dbReference type="EMBL" id="CAJVPV010007617">
    <property type="protein sequence ID" value="CAG8621264.1"/>
    <property type="molecule type" value="Genomic_DNA"/>
</dbReference>
<sequence length="116" mass="13120">MQNARKLRGSFLTTRLNYNDNELSKGNKFNKVRETAIQPYPTSAKKPKTHIEKQETSMIPISTSNISTKMTETTSSQELNNRGNMMTKPTEAPTRKVIGNPQDQMNSILTWTATQT</sequence>
<feature type="compositionally biased region" description="Polar residues" evidence="1">
    <location>
        <begin position="56"/>
        <end position="84"/>
    </location>
</feature>
<reference evidence="2" key="1">
    <citation type="submission" date="2021-06" db="EMBL/GenBank/DDBJ databases">
        <authorList>
            <person name="Kallberg Y."/>
            <person name="Tangrot J."/>
            <person name="Rosling A."/>
        </authorList>
    </citation>
    <scope>NUCLEOTIDE SEQUENCE</scope>
    <source>
        <strain evidence="2">CL551</strain>
    </source>
</reference>